<gene>
    <name evidence="3" type="ordered locus">BC1002_5841</name>
</gene>
<dbReference type="SMART" id="SM01007">
    <property type="entry name" value="Aldolase_II"/>
    <property type="match status" value="1"/>
</dbReference>
<name>D5WKI1_PARAM</name>
<reference evidence="4" key="1">
    <citation type="submission" date="2010-04" db="EMBL/GenBank/DDBJ databases">
        <title>Complete sequence of chromosome 3 of Burkholderia sp. CCGE1002.</title>
        <authorList>
            <consortium name="US DOE Joint Genome Institute"/>
            <person name="Lucas S."/>
            <person name="Copeland A."/>
            <person name="Lapidus A."/>
            <person name="Cheng J.-F."/>
            <person name="Bruce D."/>
            <person name="Goodwin L."/>
            <person name="Pitluck S."/>
            <person name="Chertkov O."/>
            <person name="Detter J.C."/>
            <person name="Han C."/>
            <person name="Tapia R."/>
            <person name="Land M."/>
            <person name="Hauser L."/>
            <person name="Kyrpides N."/>
            <person name="Ovchinnikova G."/>
            <person name="Martinez-Romero E."/>
            <person name="Hernandez M.A.R."/>
            <person name="Tiedje J.M."/>
            <person name="Woyke T."/>
        </authorList>
    </citation>
    <scope>NUCLEOTIDE SEQUENCE [LARGE SCALE GENOMIC DNA]</scope>
    <source>
        <strain evidence="4">CCGE1002</strain>
    </source>
</reference>
<dbReference type="HOGENOM" id="CLU_1567765_0_0_4"/>
<proteinExistence type="inferred from homology"/>
<reference evidence="3 4" key="2">
    <citation type="journal article" date="2012" name="J. Bacteriol.">
        <title>Genome Sequences of Burkholderia sp. Strains CCGE1002 and H160, Isolated from Legume Nodules in Mexico and Brazil.</title>
        <authorList>
            <person name="Ormeno-Orrillo E."/>
            <person name="Rogel M.A."/>
            <person name="Chueire L.M."/>
            <person name="Tiedje J.M."/>
            <person name="Martinez-Romero E."/>
            <person name="Hungria M."/>
        </authorList>
    </citation>
    <scope>NUCLEOTIDE SEQUENCE [LARGE SCALE GENOMIC DNA]</scope>
    <source>
        <strain evidence="3 4">CCGE1002</strain>
    </source>
</reference>
<dbReference type="SUPFAM" id="SSF53639">
    <property type="entry name" value="AraD/HMP-PK domain-like"/>
    <property type="match status" value="1"/>
</dbReference>
<dbReference type="InterPro" id="IPR001303">
    <property type="entry name" value="Aldolase_II/adducin_N"/>
</dbReference>
<evidence type="ECO:0000313" key="4">
    <source>
        <dbReference type="Proteomes" id="UP000002190"/>
    </source>
</evidence>
<dbReference type="PANTHER" id="PTHR10672">
    <property type="entry name" value="ADDUCIN"/>
    <property type="match status" value="1"/>
</dbReference>
<feature type="domain" description="Class II aldolase/adducin N-terminal" evidence="2">
    <location>
        <begin position="43"/>
        <end position="170"/>
    </location>
</feature>
<dbReference type="KEGG" id="bge:BC1002_5841"/>
<dbReference type="PANTHER" id="PTHR10672:SF3">
    <property type="entry name" value="PROTEIN HU-LI TAI SHAO"/>
    <property type="match status" value="1"/>
</dbReference>
<dbReference type="GO" id="GO:0051015">
    <property type="term" value="F:actin filament binding"/>
    <property type="evidence" value="ECO:0007669"/>
    <property type="project" value="TreeGrafter"/>
</dbReference>
<sequence>MSTLLAADQPSLVRHDTPVRKFWFDEELEPQRTLAEERLHRQQRLAGVFRLFAQYGFAQGLAGHITARDPESTDHFWVNPLGRHFGRMRVSDLLLVNRHGEIVVGDGPVNQAAFAIHAAIHEARPDLTPQPIPHDMADLTHQQVGRANGARHAFDSMYEGLIESERELLD</sequence>
<dbReference type="AlphaFoldDB" id="D5WKI1"/>
<dbReference type="eggNOG" id="COG0235">
    <property type="taxonomic scope" value="Bacteria"/>
</dbReference>
<accession>D5WKI1</accession>
<dbReference type="Gene3D" id="3.40.225.10">
    <property type="entry name" value="Class II aldolase/adducin N-terminal domain"/>
    <property type="match status" value="1"/>
</dbReference>
<dbReference type="InterPro" id="IPR036409">
    <property type="entry name" value="Aldolase_II/adducin_N_sf"/>
</dbReference>
<dbReference type="EMBL" id="CP002015">
    <property type="protein sequence ID" value="ADG19727.1"/>
    <property type="molecule type" value="Genomic_DNA"/>
</dbReference>
<evidence type="ECO:0000313" key="3">
    <source>
        <dbReference type="EMBL" id="ADG19727.1"/>
    </source>
</evidence>
<organism evidence="3 4">
    <name type="scientific">Paraburkholderia atlantica</name>
    <dbReference type="NCBI Taxonomy" id="2654982"/>
    <lineage>
        <taxon>Bacteria</taxon>
        <taxon>Pseudomonadati</taxon>
        <taxon>Pseudomonadota</taxon>
        <taxon>Betaproteobacteria</taxon>
        <taxon>Burkholderiales</taxon>
        <taxon>Burkholderiaceae</taxon>
        <taxon>Paraburkholderia</taxon>
    </lineage>
</organism>
<dbReference type="InterPro" id="IPR051017">
    <property type="entry name" value="Aldolase-II_Adducin_sf"/>
</dbReference>
<dbReference type="Pfam" id="PF00596">
    <property type="entry name" value="Aldolase_II"/>
    <property type="match status" value="1"/>
</dbReference>
<evidence type="ECO:0000256" key="1">
    <source>
        <dbReference type="ARBA" id="ARBA00037961"/>
    </source>
</evidence>
<protein>
    <submittedName>
        <fullName evidence="3">Class II aldolase/adducin family protein</fullName>
    </submittedName>
</protein>
<evidence type="ECO:0000259" key="2">
    <source>
        <dbReference type="SMART" id="SM01007"/>
    </source>
</evidence>
<dbReference type="GeneID" id="301096971"/>
<dbReference type="GO" id="GO:0005856">
    <property type="term" value="C:cytoskeleton"/>
    <property type="evidence" value="ECO:0007669"/>
    <property type="project" value="TreeGrafter"/>
</dbReference>
<dbReference type="RefSeq" id="WP_013093517.1">
    <property type="nucleotide sequence ID" value="NC_014119.1"/>
</dbReference>
<dbReference type="STRING" id="640511.BC1002_5841"/>
<comment type="similarity">
    <text evidence="1">Belongs to the aldolase class II family.</text>
</comment>
<dbReference type="Proteomes" id="UP000002190">
    <property type="component" value="Chromosome 3"/>
</dbReference>